<keyword evidence="1" id="KW-0472">Membrane</keyword>
<evidence type="ECO:0000256" key="1">
    <source>
        <dbReference type="SAM" id="Phobius"/>
    </source>
</evidence>
<keyword evidence="4" id="KW-1185">Reference proteome</keyword>
<feature type="transmembrane region" description="Helical" evidence="1">
    <location>
        <begin position="130"/>
        <end position="148"/>
    </location>
</feature>
<evidence type="ECO:0000313" key="4">
    <source>
        <dbReference type="Proteomes" id="UP000332515"/>
    </source>
</evidence>
<evidence type="ECO:0000313" key="3">
    <source>
        <dbReference type="EMBL" id="MQT12241.1"/>
    </source>
</evidence>
<feature type="domain" description="Phosphatidic acid phosphatase type 2/haloperoxidase" evidence="2">
    <location>
        <begin position="88"/>
        <end position="202"/>
    </location>
</feature>
<feature type="transmembrane region" description="Helical" evidence="1">
    <location>
        <begin position="187"/>
        <end position="208"/>
    </location>
</feature>
<evidence type="ECO:0000259" key="2">
    <source>
        <dbReference type="SMART" id="SM00014"/>
    </source>
</evidence>
<name>A0A6A7Y296_9HYPH</name>
<comment type="caution">
    <text evidence="3">The sequence shown here is derived from an EMBL/GenBank/DDBJ whole genome shotgun (WGS) entry which is preliminary data.</text>
</comment>
<reference evidence="3 4" key="1">
    <citation type="submission" date="2019-09" db="EMBL/GenBank/DDBJ databases">
        <title>Segnochrobactrum spirostomi gen. nov., sp. nov., isolated from the ciliate Spirostomum cf. yagiui and description of a novel family, Segnochrobactraceae fam. nov. within the order Rhizobiales of the class Alphaproteobacteria.</title>
        <authorList>
            <person name="Akter S."/>
            <person name="Shazib S.U.A."/>
            <person name="Shin M.K."/>
        </authorList>
    </citation>
    <scope>NUCLEOTIDE SEQUENCE [LARGE SCALE GENOMIC DNA]</scope>
    <source>
        <strain evidence="3 4">Sp-1</strain>
    </source>
</reference>
<feature type="transmembrane region" description="Helical" evidence="1">
    <location>
        <begin position="160"/>
        <end position="181"/>
    </location>
</feature>
<keyword evidence="1" id="KW-1133">Transmembrane helix</keyword>
<protein>
    <submittedName>
        <fullName evidence="3">Phosphatase PAP2 family protein</fullName>
    </submittedName>
</protein>
<dbReference type="AlphaFoldDB" id="A0A6A7Y296"/>
<dbReference type="InterPro" id="IPR036938">
    <property type="entry name" value="PAP2/HPO_sf"/>
</dbReference>
<gene>
    <name evidence="3" type="ORF">F0357_06110</name>
</gene>
<proteinExistence type="predicted"/>
<dbReference type="SMART" id="SM00014">
    <property type="entry name" value="acidPPc"/>
    <property type="match status" value="1"/>
</dbReference>
<dbReference type="CDD" id="cd03392">
    <property type="entry name" value="PAP2_like_2"/>
    <property type="match status" value="1"/>
</dbReference>
<accession>A0A6A7Y296</accession>
<dbReference type="PANTHER" id="PTHR14969:SF13">
    <property type="entry name" value="AT30094P"/>
    <property type="match status" value="1"/>
</dbReference>
<dbReference type="PANTHER" id="PTHR14969">
    <property type="entry name" value="SPHINGOSINE-1-PHOSPHATE PHOSPHOHYDROLASE"/>
    <property type="match status" value="1"/>
</dbReference>
<keyword evidence="1" id="KW-0812">Transmembrane</keyword>
<feature type="transmembrane region" description="Helical" evidence="1">
    <location>
        <begin position="89"/>
        <end position="110"/>
    </location>
</feature>
<dbReference type="EMBL" id="VWNA01000001">
    <property type="protein sequence ID" value="MQT12241.1"/>
    <property type="molecule type" value="Genomic_DNA"/>
</dbReference>
<dbReference type="Proteomes" id="UP000332515">
    <property type="component" value="Unassembled WGS sequence"/>
</dbReference>
<dbReference type="InterPro" id="IPR000326">
    <property type="entry name" value="PAP2/HPO"/>
</dbReference>
<organism evidence="3 4">
    <name type="scientific">Segnochrobactrum spirostomi</name>
    <dbReference type="NCBI Taxonomy" id="2608987"/>
    <lineage>
        <taxon>Bacteria</taxon>
        <taxon>Pseudomonadati</taxon>
        <taxon>Pseudomonadota</taxon>
        <taxon>Alphaproteobacteria</taxon>
        <taxon>Hyphomicrobiales</taxon>
        <taxon>Segnochrobactraceae</taxon>
        <taxon>Segnochrobactrum</taxon>
    </lineage>
</organism>
<dbReference type="Gene3D" id="1.20.144.10">
    <property type="entry name" value="Phosphatidic acid phosphatase type 2/haloperoxidase"/>
    <property type="match status" value="2"/>
</dbReference>
<sequence>MLVAIFVAALGLFVFTHLADEVMEGDTRAFDSAILLALRAPADHADPIGPIWVEEVARDVTALGSTAILAYVTLAVCGFLALSGRRSAALLVAVSIGGGALLSSVLKLGFDRPRPDLVPHAVEVYSASFPSGHAMLSAVTYLTLGALIARVEPRWRTKIFVIGLAVVTTLLVGVSRIYLGVHWPTDVLGGWCLGAAWAMVCWLVALWLQGRGSVERDVPMVGDAATPNPRVAFGTRPQTRR</sequence>
<feature type="transmembrane region" description="Helical" evidence="1">
    <location>
        <begin position="62"/>
        <end position="82"/>
    </location>
</feature>
<dbReference type="SUPFAM" id="SSF48317">
    <property type="entry name" value="Acid phosphatase/Vanadium-dependent haloperoxidase"/>
    <property type="match status" value="1"/>
</dbReference>
<dbReference type="Pfam" id="PF01569">
    <property type="entry name" value="PAP2"/>
    <property type="match status" value="1"/>
</dbReference>